<evidence type="ECO:0000313" key="3">
    <source>
        <dbReference type="Proteomes" id="UP001152622"/>
    </source>
</evidence>
<dbReference type="Proteomes" id="UP001152622">
    <property type="component" value="Chromosome 13"/>
</dbReference>
<gene>
    <name evidence="2" type="ORF">SKAU_G00310920</name>
</gene>
<comment type="caution">
    <text evidence="2">The sequence shown here is derived from an EMBL/GenBank/DDBJ whole genome shotgun (WGS) entry which is preliminary data.</text>
</comment>
<reference evidence="2" key="1">
    <citation type="journal article" date="2023" name="Science">
        <title>Genome structures resolve the early diversification of teleost fishes.</title>
        <authorList>
            <person name="Parey E."/>
            <person name="Louis A."/>
            <person name="Montfort J."/>
            <person name="Bouchez O."/>
            <person name="Roques C."/>
            <person name="Iampietro C."/>
            <person name="Lluch J."/>
            <person name="Castinel A."/>
            <person name="Donnadieu C."/>
            <person name="Desvignes T."/>
            <person name="Floi Bucao C."/>
            <person name="Jouanno E."/>
            <person name="Wen M."/>
            <person name="Mejri S."/>
            <person name="Dirks R."/>
            <person name="Jansen H."/>
            <person name="Henkel C."/>
            <person name="Chen W.J."/>
            <person name="Zahm M."/>
            <person name="Cabau C."/>
            <person name="Klopp C."/>
            <person name="Thompson A.W."/>
            <person name="Robinson-Rechavi M."/>
            <person name="Braasch I."/>
            <person name="Lecointre G."/>
            <person name="Bobe J."/>
            <person name="Postlethwait J.H."/>
            <person name="Berthelot C."/>
            <person name="Roest Crollius H."/>
            <person name="Guiguen Y."/>
        </authorList>
    </citation>
    <scope>NUCLEOTIDE SEQUENCE</scope>
    <source>
        <strain evidence="2">WJC10195</strain>
    </source>
</reference>
<dbReference type="EMBL" id="JAINUF010000013">
    <property type="protein sequence ID" value="KAJ8343763.1"/>
    <property type="molecule type" value="Genomic_DNA"/>
</dbReference>
<feature type="region of interest" description="Disordered" evidence="1">
    <location>
        <begin position="88"/>
        <end position="154"/>
    </location>
</feature>
<protein>
    <submittedName>
        <fullName evidence="2">Uncharacterized protein</fullName>
    </submittedName>
</protein>
<evidence type="ECO:0000313" key="2">
    <source>
        <dbReference type="EMBL" id="KAJ8343763.1"/>
    </source>
</evidence>
<organism evidence="2 3">
    <name type="scientific">Synaphobranchus kaupii</name>
    <name type="common">Kaup's arrowtooth eel</name>
    <dbReference type="NCBI Taxonomy" id="118154"/>
    <lineage>
        <taxon>Eukaryota</taxon>
        <taxon>Metazoa</taxon>
        <taxon>Chordata</taxon>
        <taxon>Craniata</taxon>
        <taxon>Vertebrata</taxon>
        <taxon>Euteleostomi</taxon>
        <taxon>Actinopterygii</taxon>
        <taxon>Neopterygii</taxon>
        <taxon>Teleostei</taxon>
        <taxon>Anguilliformes</taxon>
        <taxon>Synaphobranchidae</taxon>
        <taxon>Synaphobranchus</taxon>
    </lineage>
</organism>
<sequence>MRMLPVLLIRDACLSAGFRGAERPPVREQPAVEPGAELPPQTLTTGLRTRPLLTRTSCLAHETRHAKLGLTLLLSLLSHGSIVLTAPSGGALSQGAGPDPEISQRRNRGGPVSPGQVRGRMESASTLSHPVAFPGLVPREASAVKVTPRGADAR</sequence>
<proteinExistence type="predicted"/>
<evidence type="ECO:0000256" key="1">
    <source>
        <dbReference type="SAM" id="MobiDB-lite"/>
    </source>
</evidence>
<keyword evidence="3" id="KW-1185">Reference proteome</keyword>
<feature type="region of interest" description="Disordered" evidence="1">
    <location>
        <begin position="22"/>
        <end position="43"/>
    </location>
</feature>
<name>A0A9Q1ERM9_SYNKA</name>
<accession>A0A9Q1ERM9</accession>
<dbReference type="AlphaFoldDB" id="A0A9Q1ERM9"/>